<organism evidence="2 3">
    <name type="scientific">Longimicrobium terrae</name>
    <dbReference type="NCBI Taxonomy" id="1639882"/>
    <lineage>
        <taxon>Bacteria</taxon>
        <taxon>Pseudomonadati</taxon>
        <taxon>Gemmatimonadota</taxon>
        <taxon>Longimicrobiia</taxon>
        <taxon>Longimicrobiales</taxon>
        <taxon>Longimicrobiaceae</taxon>
        <taxon>Longimicrobium</taxon>
    </lineage>
</organism>
<dbReference type="Gene3D" id="3.90.1150.200">
    <property type="match status" value="1"/>
</dbReference>
<accession>A0A841GJL0</accession>
<proteinExistence type="predicted"/>
<dbReference type="RefSeq" id="WP_170031358.1">
    <property type="nucleotide sequence ID" value="NZ_JABDTL010000001.1"/>
</dbReference>
<feature type="domain" description="YdhG-like" evidence="1">
    <location>
        <begin position="30"/>
        <end position="136"/>
    </location>
</feature>
<gene>
    <name evidence="2" type="ORF">HNQ61_000502</name>
</gene>
<evidence type="ECO:0000313" key="2">
    <source>
        <dbReference type="EMBL" id="MBB6068891.1"/>
    </source>
</evidence>
<dbReference type="AlphaFoldDB" id="A0A841GJL0"/>
<evidence type="ECO:0000259" key="1">
    <source>
        <dbReference type="Pfam" id="PF08818"/>
    </source>
</evidence>
<dbReference type="SUPFAM" id="SSF159888">
    <property type="entry name" value="YdhG-like"/>
    <property type="match status" value="1"/>
</dbReference>
<name>A0A841GJL0_9BACT</name>
<evidence type="ECO:0000313" key="3">
    <source>
        <dbReference type="Proteomes" id="UP000582837"/>
    </source>
</evidence>
<protein>
    <recommendedName>
        <fullName evidence="1">YdhG-like domain-containing protein</fullName>
    </recommendedName>
</protein>
<sequence>MPAKPTRAKPAAAPAADEVDAFLATTEHPHRAEIAALREIILGADAGITDGIKWNAPSYRTADWFATTHLRAKTGVQIILHFGAKKRAGFAPRAQIADPESLVQWLADDRGAVTFRDMDDVQAKRSAFAALIREWIPHVAG</sequence>
<reference evidence="2 3" key="1">
    <citation type="submission" date="2020-08" db="EMBL/GenBank/DDBJ databases">
        <title>Genomic Encyclopedia of Type Strains, Phase IV (KMG-IV): sequencing the most valuable type-strain genomes for metagenomic binning, comparative biology and taxonomic classification.</title>
        <authorList>
            <person name="Goeker M."/>
        </authorList>
    </citation>
    <scope>NUCLEOTIDE SEQUENCE [LARGE SCALE GENOMIC DNA]</scope>
    <source>
        <strain evidence="2 3">DSM 29007</strain>
    </source>
</reference>
<dbReference type="Proteomes" id="UP000582837">
    <property type="component" value="Unassembled WGS sequence"/>
</dbReference>
<keyword evidence="3" id="KW-1185">Reference proteome</keyword>
<dbReference type="InterPro" id="IPR014922">
    <property type="entry name" value="YdhG-like"/>
</dbReference>
<dbReference type="Pfam" id="PF08818">
    <property type="entry name" value="DUF1801"/>
    <property type="match status" value="1"/>
</dbReference>
<dbReference type="EMBL" id="JACHIA010000001">
    <property type="protein sequence ID" value="MBB6068891.1"/>
    <property type="molecule type" value="Genomic_DNA"/>
</dbReference>
<comment type="caution">
    <text evidence="2">The sequence shown here is derived from an EMBL/GenBank/DDBJ whole genome shotgun (WGS) entry which is preliminary data.</text>
</comment>